<dbReference type="AlphaFoldDB" id="A0A9D1USX8"/>
<accession>A0A9D1USX8</accession>
<name>A0A9D1USX8_9MICC</name>
<protein>
    <submittedName>
        <fullName evidence="2">Uncharacterized protein</fullName>
    </submittedName>
</protein>
<gene>
    <name evidence="2" type="ORF">H9871_06630</name>
</gene>
<organism evidence="2 3">
    <name type="scientific">Candidatus Nesterenkonia stercoripullorum</name>
    <dbReference type="NCBI Taxonomy" id="2838701"/>
    <lineage>
        <taxon>Bacteria</taxon>
        <taxon>Bacillati</taxon>
        <taxon>Actinomycetota</taxon>
        <taxon>Actinomycetes</taxon>
        <taxon>Micrococcales</taxon>
        <taxon>Micrococcaceae</taxon>
        <taxon>Nesterenkonia</taxon>
    </lineage>
</organism>
<feature type="region of interest" description="Disordered" evidence="1">
    <location>
        <begin position="55"/>
        <end position="74"/>
    </location>
</feature>
<feature type="region of interest" description="Disordered" evidence="1">
    <location>
        <begin position="26"/>
        <end position="49"/>
    </location>
</feature>
<comment type="caution">
    <text evidence="2">The sequence shown here is derived from an EMBL/GenBank/DDBJ whole genome shotgun (WGS) entry which is preliminary data.</text>
</comment>
<sequence>HFAFGMLTVEMTSDISTADSAVRYRTGGRLSSRENPASSTHPPLTPEVLTEDMGCCADESGATPVSRSAPAAEK</sequence>
<proteinExistence type="predicted"/>
<dbReference type="EMBL" id="DXGD01000243">
    <property type="protein sequence ID" value="HIW99802.1"/>
    <property type="molecule type" value="Genomic_DNA"/>
</dbReference>
<feature type="compositionally biased region" description="Polar residues" evidence="1">
    <location>
        <begin position="33"/>
        <end position="42"/>
    </location>
</feature>
<dbReference type="Proteomes" id="UP000824151">
    <property type="component" value="Unassembled WGS sequence"/>
</dbReference>
<evidence type="ECO:0000256" key="1">
    <source>
        <dbReference type="SAM" id="MobiDB-lite"/>
    </source>
</evidence>
<reference evidence="2" key="1">
    <citation type="journal article" date="2021" name="PeerJ">
        <title>Extensive microbial diversity within the chicken gut microbiome revealed by metagenomics and culture.</title>
        <authorList>
            <person name="Gilroy R."/>
            <person name="Ravi A."/>
            <person name="Getino M."/>
            <person name="Pursley I."/>
            <person name="Horton D.L."/>
            <person name="Alikhan N.F."/>
            <person name="Baker D."/>
            <person name="Gharbi K."/>
            <person name="Hall N."/>
            <person name="Watson M."/>
            <person name="Adriaenssens E.M."/>
            <person name="Foster-Nyarko E."/>
            <person name="Jarju S."/>
            <person name="Secka A."/>
            <person name="Antonio M."/>
            <person name="Oren A."/>
            <person name="Chaudhuri R.R."/>
            <person name="La Ragione R."/>
            <person name="Hildebrand F."/>
            <person name="Pallen M.J."/>
        </authorList>
    </citation>
    <scope>NUCLEOTIDE SEQUENCE</scope>
    <source>
        <strain evidence="2">ChiHejej3B27-3195</strain>
    </source>
</reference>
<evidence type="ECO:0000313" key="2">
    <source>
        <dbReference type="EMBL" id="HIW99802.1"/>
    </source>
</evidence>
<evidence type="ECO:0000313" key="3">
    <source>
        <dbReference type="Proteomes" id="UP000824151"/>
    </source>
</evidence>
<reference evidence="2" key="2">
    <citation type="submission" date="2021-04" db="EMBL/GenBank/DDBJ databases">
        <authorList>
            <person name="Gilroy R."/>
        </authorList>
    </citation>
    <scope>NUCLEOTIDE SEQUENCE</scope>
    <source>
        <strain evidence="2">ChiHejej3B27-3195</strain>
    </source>
</reference>
<feature type="non-terminal residue" evidence="2">
    <location>
        <position position="1"/>
    </location>
</feature>